<dbReference type="PANTHER" id="PTHR10869:SF233">
    <property type="entry name" value="FE2OG DIOXYGENASE DOMAIN-CONTAINING PROTEIN"/>
    <property type="match status" value="1"/>
</dbReference>
<dbReference type="PANTHER" id="PTHR10869">
    <property type="entry name" value="PROLYL 4-HYDROXYLASE ALPHA SUBUNIT"/>
    <property type="match status" value="1"/>
</dbReference>
<dbReference type="Pfam" id="PF13640">
    <property type="entry name" value="2OG-FeII_Oxy_3"/>
    <property type="match status" value="1"/>
</dbReference>
<feature type="domain" description="Prolyl 4-hydroxylase alpha subunit Fe(2+) 2OG dioxygenase" evidence="3">
    <location>
        <begin position="31"/>
        <end position="79"/>
    </location>
</feature>
<evidence type="ECO:0000313" key="4">
    <source>
        <dbReference type="EMBL" id="CAE0773241.1"/>
    </source>
</evidence>
<reference evidence="4" key="1">
    <citation type="submission" date="2021-01" db="EMBL/GenBank/DDBJ databases">
        <authorList>
            <person name="Corre E."/>
            <person name="Pelletier E."/>
            <person name="Niang G."/>
            <person name="Scheremetjew M."/>
            <person name="Finn R."/>
            <person name="Kale V."/>
            <person name="Holt S."/>
            <person name="Cochrane G."/>
            <person name="Meng A."/>
            <person name="Brown T."/>
            <person name="Cohen L."/>
        </authorList>
    </citation>
    <scope>NUCLEOTIDE SEQUENCE</scope>
    <source>
        <strain evidence="4">CCMP645</strain>
    </source>
</reference>
<evidence type="ECO:0000256" key="1">
    <source>
        <dbReference type="ARBA" id="ARBA00022723"/>
    </source>
</evidence>
<dbReference type="GO" id="GO:0005783">
    <property type="term" value="C:endoplasmic reticulum"/>
    <property type="evidence" value="ECO:0007669"/>
    <property type="project" value="TreeGrafter"/>
</dbReference>
<organism evidence="4">
    <name type="scientific">Chrysotila carterae</name>
    <name type="common">Marine alga</name>
    <name type="synonym">Syracosphaera carterae</name>
    <dbReference type="NCBI Taxonomy" id="13221"/>
    <lineage>
        <taxon>Eukaryota</taxon>
        <taxon>Haptista</taxon>
        <taxon>Haptophyta</taxon>
        <taxon>Prymnesiophyceae</taxon>
        <taxon>Isochrysidales</taxon>
        <taxon>Isochrysidaceae</taxon>
        <taxon>Chrysotila</taxon>
    </lineage>
</organism>
<sequence length="100" mass="11707">MLNAPCDLFCRAVGQRISEVTGAPIRYMEPFQVLRYERGQFYKTHHDQNAASFTPQGPRVYTFYMYLSTPEVRRCRGGYEAQSDSTRVLWRAESPWECET</sequence>
<dbReference type="GO" id="GO:0004656">
    <property type="term" value="F:procollagen-proline 4-dioxygenase activity"/>
    <property type="evidence" value="ECO:0007669"/>
    <property type="project" value="TreeGrafter"/>
</dbReference>
<proteinExistence type="predicted"/>
<name>A0A7S4BQ64_CHRCT</name>
<gene>
    <name evidence="4" type="ORF">PCAR00345_LOCUS25853</name>
</gene>
<keyword evidence="2" id="KW-0408">Iron</keyword>
<evidence type="ECO:0000259" key="3">
    <source>
        <dbReference type="Pfam" id="PF13640"/>
    </source>
</evidence>
<protein>
    <recommendedName>
        <fullName evidence="3">Prolyl 4-hydroxylase alpha subunit Fe(2+) 2OG dioxygenase domain-containing protein</fullName>
    </recommendedName>
</protein>
<dbReference type="AlphaFoldDB" id="A0A7S4BQ64"/>
<evidence type="ECO:0000256" key="2">
    <source>
        <dbReference type="ARBA" id="ARBA00023004"/>
    </source>
</evidence>
<keyword evidence="1" id="KW-0479">Metal-binding</keyword>
<dbReference type="EMBL" id="HBIZ01040483">
    <property type="protein sequence ID" value="CAE0773241.1"/>
    <property type="molecule type" value="Transcribed_RNA"/>
</dbReference>
<dbReference type="GO" id="GO:0046872">
    <property type="term" value="F:metal ion binding"/>
    <property type="evidence" value="ECO:0007669"/>
    <property type="project" value="UniProtKB-KW"/>
</dbReference>
<dbReference type="InterPro" id="IPR044862">
    <property type="entry name" value="Pro_4_hyd_alph_FE2OG_OXY"/>
</dbReference>
<dbReference type="InterPro" id="IPR045054">
    <property type="entry name" value="P4HA-like"/>
</dbReference>
<accession>A0A7S4BQ64</accession>
<dbReference type="Gene3D" id="2.60.120.620">
    <property type="entry name" value="q2cbj1_9rhob like domain"/>
    <property type="match status" value="1"/>
</dbReference>